<accession>A0A2X1B6S8</accession>
<evidence type="ECO:0000313" key="2">
    <source>
        <dbReference type="Proteomes" id="UP000251186"/>
    </source>
</evidence>
<dbReference type="EMBL" id="UAQP01000005">
    <property type="protein sequence ID" value="SPU52527.1"/>
    <property type="molecule type" value="Genomic_DNA"/>
</dbReference>
<organism evidence="1 2">
    <name type="scientific">Brevundimonas vesicularis</name>
    <name type="common">Pseudomonas vesicularis</name>
    <dbReference type="NCBI Taxonomy" id="41276"/>
    <lineage>
        <taxon>Bacteria</taxon>
        <taxon>Pseudomonadati</taxon>
        <taxon>Pseudomonadota</taxon>
        <taxon>Alphaproteobacteria</taxon>
        <taxon>Caulobacterales</taxon>
        <taxon>Caulobacteraceae</taxon>
        <taxon>Brevundimonas</taxon>
    </lineage>
</organism>
<dbReference type="AlphaFoldDB" id="A0A2X1B6S8"/>
<reference evidence="1 2" key="1">
    <citation type="submission" date="2018-06" db="EMBL/GenBank/DDBJ databases">
        <authorList>
            <consortium name="Pathogen Informatics"/>
            <person name="Doyle S."/>
        </authorList>
    </citation>
    <scope>NUCLEOTIDE SEQUENCE [LARGE SCALE GENOMIC DNA]</scope>
    <source>
        <strain evidence="1 2">NCTC11166</strain>
    </source>
</reference>
<dbReference type="Proteomes" id="UP000251186">
    <property type="component" value="Unassembled WGS sequence"/>
</dbReference>
<evidence type="ECO:0000313" key="1">
    <source>
        <dbReference type="EMBL" id="SPU52527.1"/>
    </source>
</evidence>
<name>A0A2X1B6S8_BREVE</name>
<proteinExistence type="predicted"/>
<sequence length="34" mass="3614">MTITHHTFRDNPEGDTGLLQCVNGSVSTGIKANV</sequence>
<protein>
    <submittedName>
        <fullName evidence="1">Uncharacterized protein</fullName>
    </submittedName>
</protein>
<gene>
    <name evidence="1" type="ORF">NCTC11166_00859</name>
</gene>